<proteinExistence type="predicted"/>
<protein>
    <submittedName>
        <fullName evidence="3">Uncharacterized protein</fullName>
    </submittedName>
</protein>
<dbReference type="EMBL" id="LATX01002457">
    <property type="protein sequence ID" value="KTB28986.1"/>
    <property type="molecule type" value="Genomic_DNA"/>
</dbReference>
<evidence type="ECO:0000256" key="2">
    <source>
        <dbReference type="SAM" id="SignalP"/>
    </source>
</evidence>
<feature type="transmembrane region" description="Helical" evidence="1">
    <location>
        <begin position="97"/>
        <end position="123"/>
    </location>
</feature>
<accession>A0A0W0EY82</accession>
<keyword evidence="1" id="KW-0812">Transmembrane</keyword>
<feature type="chain" id="PRO_5006901285" evidence="2">
    <location>
        <begin position="26"/>
        <end position="204"/>
    </location>
</feature>
<evidence type="ECO:0000256" key="1">
    <source>
        <dbReference type="SAM" id="Phobius"/>
    </source>
</evidence>
<feature type="transmembrane region" description="Helical" evidence="1">
    <location>
        <begin position="59"/>
        <end position="85"/>
    </location>
</feature>
<evidence type="ECO:0000313" key="4">
    <source>
        <dbReference type="Proteomes" id="UP000054988"/>
    </source>
</evidence>
<dbReference type="eggNOG" id="ENOG502SPWA">
    <property type="taxonomic scope" value="Eukaryota"/>
</dbReference>
<keyword evidence="1" id="KW-0472">Membrane</keyword>
<keyword evidence="2" id="KW-0732">Signal</keyword>
<name>A0A0W0EY82_MONRR</name>
<organism evidence="3 4">
    <name type="scientific">Moniliophthora roreri</name>
    <name type="common">Frosty pod rot fungus</name>
    <name type="synonym">Monilia roreri</name>
    <dbReference type="NCBI Taxonomy" id="221103"/>
    <lineage>
        <taxon>Eukaryota</taxon>
        <taxon>Fungi</taxon>
        <taxon>Dikarya</taxon>
        <taxon>Basidiomycota</taxon>
        <taxon>Agaricomycotina</taxon>
        <taxon>Agaricomycetes</taxon>
        <taxon>Agaricomycetidae</taxon>
        <taxon>Agaricales</taxon>
        <taxon>Marasmiineae</taxon>
        <taxon>Marasmiaceae</taxon>
        <taxon>Moniliophthora</taxon>
    </lineage>
</organism>
<evidence type="ECO:0000313" key="3">
    <source>
        <dbReference type="EMBL" id="KTB28986.1"/>
    </source>
</evidence>
<keyword evidence="1" id="KW-1133">Transmembrane helix</keyword>
<feature type="transmembrane region" description="Helical" evidence="1">
    <location>
        <begin position="161"/>
        <end position="186"/>
    </location>
</feature>
<comment type="caution">
    <text evidence="3">The sequence shown here is derived from an EMBL/GenBank/DDBJ whole genome shotgun (WGS) entry which is preliminary data.</text>
</comment>
<reference evidence="3 4" key="1">
    <citation type="submission" date="2015-12" db="EMBL/GenBank/DDBJ databases">
        <title>Draft genome sequence of Moniliophthora roreri, the causal agent of frosty pod rot of cacao.</title>
        <authorList>
            <person name="Aime M.C."/>
            <person name="Diaz-Valderrama J.R."/>
            <person name="Kijpornyongpan T."/>
            <person name="Phillips-Mora W."/>
        </authorList>
    </citation>
    <scope>NUCLEOTIDE SEQUENCE [LARGE SCALE GENOMIC DNA]</scope>
    <source>
        <strain evidence="3 4">MCA 2952</strain>
    </source>
</reference>
<dbReference type="AlphaFoldDB" id="A0A0W0EY82"/>
<dbReference type="Proteomes" id="UP000054988">
    <property type="component" value="Unassembled WGS sequence"/>
</dbReference>
<feature type="signal peptide" evidence="2">
    <location>
        <begin position="1"/>
        <end position="25"/>
    </location>
</feature>
<sequence length="204" mass="22470">MNTVPLKVPLFISLFLAWAWSIISAAAGLNALVKSNDSEKRLRNRLPSNATINIDSDDILHAGIVSTVVSLLIAVLCTIYLGLLLVKQLNRLFNASLPFQSISLAFCAVWLFAVQIPLTVFFANNEAKVTASFGPIPLTQEIIQSIARSLGVSPAYRDIDYLRLLAIFPWFTILFTSIFAVVSFMASRRRNSRNAPLSQENGKA</sequence>
<gene>
    <name evidence="3" type="ORF">WG66_18430</name>
</gene>